<evidence type="ECO:0000256" key="11">
    <source>
        <dbReference type="ARBA" id="ARBA00060879"/>
    </source>
</evidence>
<name>A0A328D8H6_9ASTE</name>
<dbReference type="SUPFAM" id="SSF53448">
    <property type="entry name" value="Nucleotide-diphospho-sugar transferases"/>
    <property type="match status" value="1"/>
</dbReference>
<feature type="domain" description="Glycosyltransferase 2-like" evidence="15">
    <location>
        <begin position="244"/>
        <end position="375"/>
    </location>
</feature>
<keyword evidence="2" id="KW-0328">Glycosyltransferase</keyword>
<reference evidence="16 17" key="1">
    <citation type="submission" date="2018-06" db="EMBL/GenBank/DDBJ databases">
        <title>The Genome of Cuscuta australis (Dodder) Provides Insight into the Evolution of Plant Parasitism.</title>
        <authorList>
            <person name="Liu H."/>
        </authorList>
    </citation>
    <scope>NUCLEOTIDE SEQUENCE [LARGE SCALE GENOMIC DNA]</scope>
    <source>
        <strain evidence="17">cv. Yunnan</strain>
        <tissue evidence="16">Vines</tissue>
    </source>
</reference>
<evidence type="ECO:0000256" key="2">
    <source>
        <dbReference type="ARBA" id="ARBA00022676"/>
    </source>
</evidence>
<protein>
    <recommendedName>
        <fullName evidence="12">glucomannan 4-beta-mannosyltransferase</fullName>
        <ecNumber evidence="12">2.4.1.32</ecNumber>
    </recommendedName>
    <alternativeName>
        <fullName evidence="13">Glucomannan synthase</fullName>
    </alternativeName>
</protein>
<dbReference type="Proteomes" id="UP000249390">
    <property type="component" value="Unassembled WGS sequence"/>
</dbReference>
<evidence type="ECO:0000313" key="16">
    <source>
        <dbReference type="EMBL" id="RAL40589.1"/>
    </source>
</evidence>
<evidence type="ECO:0000256" key="4">
    <source>
        <dbReference type="ARBA" id="ARBA00022692"/>
    </source>
</evidence>
<organism evidence="16 17">
    <name type="scientific">Cuscuta australis</name>
    <dbReference type="NCBI Taxonomy" id="267555"/>
    <lineage>
        <taxon>Eukaryota</taxon>
        <taxon>Viridiplantae</taxon>
        <taxon>Streptophyta</taxon>
        <taxon>Embryophyta</taxon>
        <taxon>Tracheophyta</taxon>
        <taxon>Spermatophyta</taxon>
        <taxon>Magnoliopsida</taxon>
        <taxon>eudicotyledons</taxon>
        <taxon>Gunneridae</taxon>
        <taxon>Pentapetalae</taxon>
        <taxon>asterids</taxon>
        <taxon>lamiids</taxon>
        <taxon>Solanales</taxon>
        <taxon>Convolvulaceae</taxon>
        <taxon>Cuscuteae</taxon>
        <taxon>Cuscuta</taxon>
        <taxon>Cuscuta subgen. Grammica</taxon>
        <taxon>Cuscuta sect. Cleistogrammica</taxon>
    </lineage>
</organism>
<comment type="catalytic activity">
    <reaction evidence="9">
        <text>GDP-mannose + (glucomannan)n = GDP + (glucomannan)n+1.</text>
        <dbReference type="EC" id="2.4.1.32"/>
    </reaction>
</comment>
<keyword evidence="5" id="KW-1133">Transmembrane helix</keyword>
<dbReference type="GO" id="GO:0047259">
    <property type="term" value="F:glucomannan 4-beta-mannosyltransferase activity"/>
    <property type="evidence" value="ECO:0007669"/>
    <property type="project" value="UniProtKB-EC"/>
</dbReference>
<dbReference type="EMBL" id="NQVE01000194">
    <property type="protein sequence ID" value="RAL40589.1"/>
    <property type="molecule type" value="Genomic_DNA"/>
</dbReference>
<evidence type="ECO:0000256" key="13">
    <source>
        <dbReference type="ARBA" id="ARBA00076024"/>
    </source>
</evidence>
<dbReference type="Pfam" id="PF00535">
    <property type="entry name" value="Glycos_transf_2"/>
    <property type="match status" value="1"/>
</dbReference>
<proteinExistence type="inferred from homology"/>
<feature type="region of interest" description="Disordered" evidence="14">
    <location>
        <begin position="573"/>
        <end position="635"/>
    </location>
</feature>
<keyword evidence="8" id="KW-0961">Cell wall biogenesis/degradation</keyword>
<keyword evidence="6" id="KW-0333">Golgi apparatus</keyword>
<dbReference type="GO" id="GO:0071555">
    <property type="term" value="P:cell wall organization"/>
    <property type="evidence" value="ECO:0007669"/>
    <property type="project" value="UniProtKB-KW"/>
</dbReference>
<comment type="caution">
    <text evidence="16">The sequence shown here is derived from an EMBL/GenBank/DDBJ whole genome shotgun (WGS) entry which is preliminary data.</text>
</comment>
<dbReference type="PANTHER" id="PTHR32044:SF44">
    <property type="entry name" value="XYLOGLUCAN GLYCOSYLTRANSFERASE 12-RELATED"/>
    <property type="match status" value="1"/>
</dbReference>
<keyword evidence="7" id="KW-0472">Membrane</keyword>
<evidence type="ECO:0000256" key="1">
    <source>
        <dbReference type="ARBA" id="ARBA00004653"/>
    </source>
</evidence>
<evidence type="ECO:0000256" key="7">
    <source>
        <dbReference type="ARBA" id="ARBA00023136"/>
    </source>
</evidence>
<dbReference type="EC" id="2.4.1.32" evidence="12"/>
<evidence type="ECO:0000256" key="9">
    <source>
        <dbReference type="ARBA" id="ARBA00051800"/>
    </source>
</evidence>
<keyword evidence="4" id="KW-0812">Transmembrane</keyword>
<evidence type="ECO:0000313" key="17">
    <source>
        <dbReference type="Proteomes" id="UP000249390"/>
    </source>
</evidence>
<dbReference type="AlphaFoldDB" id="A0A328D8H6"/>
<dbReference type="GO" id="GO:0000139">
    <property type="term" value="C:Golgi membrane"/>
    <property type="evidence" value="ECO:0007669"/>
    <property type="project" value="UniProtKB-SubCell"/>
</dbReference>
<keyword evidence="17" id="KW-1185">Reference proteome</keyword>
<accession>A0A328D8H6</accession>
<feature type="compositionally biased region" description="Basic and acidic residues" evidence="14">
    <location>
        <begin position="602"/>
        <end position="620"/>
    </location>
</feature>
<evidence type="ECO:0000256" key="10">
    <source>
        <dbReference type="ARBA" id="ARBA00056537"/>
    </source>
</evidence>
<evidence type="ECO:0000256" key="14">
    <source>
        <dbReference type="SAM" id="MobiDB-lite"/>
    </source>
</evidence>
<gene>
    <name evidence="16" type="ORF">DM860_006659</name>
</gene>
<dbReference type="InterPro" id="IPR029044">
    <property type="entry name" value="Nucleotide-diphossugar_trans"/>
</dbReference>
<dbReference type="InterPro" id="IPR001173">
    <property type="entry name" value="Glyco_trans_2-like"/>
</dbReference>
<evidence type="ECO:0000259" key="15">
    <source>
        <dbReference type="Pfam" id="PF00535"/>
    </source>
</evidence>
<evidence type="ECO:0000256" key="3">
    <source>
        <dbReference type="ARBA" id="ARBA00022679"/>
    </source>
</evidence>
<comment type="similarity">
    <text evidence="11">Belongs to the glycosyltransferase 2 family. Plant cellulose synthase-like A subfamily.</text>
</comment>
<keyword evidence="3" id="KW-0808">Transferase</keyword>
<dbReference type="FunFam" id="3.90.550.10:FF:000057">
    <property type="entry name" value="Glycosyltransferase-like protein, family 2"/>
    <property type="match status" value="1"/>
</dbReference>
<evidence type="ECO:0000256" key="8">
    <source>
        <dbReference type="ARBA" id="ARBA00023316"/>
    </source>
</evidence>
<sequence length="692" mass="77984">MMAPSFGWWAKKQSHRGTPVVVKMENPNNWSMVELESPSEEDFLPSLPTKHRRDKVRNKNAKQLTWVLLLKAHKAAGCLTSIATALLGLASAVRRRVSSGRTDSADTSAAENPDVHTRFYVCLKVFLFLSLAMLGVEIAAYYKGWHLTAADLQLHYLYTLTDPLAVKGAFDWLYSKWVFVRVEYIAPPLQFMANVCIILFIIQSLDRLVLCLGCFWIWLRKLKPVAKQGITDLESGYFPMVLVQIPMCNEREVYQQSIAAVCNLDWPKTKILIQVLDDSDDPITQSLIKEEVHKWQKEGANILYRHRVIREGYKAGNLKSAMNCSYVRDYEFVAIFDADFQPMPDFLKQTVPYFKGNEKLGLVQARWSFVNKDENLLTRLQLINLAFHFEVEQQVNGIFLKFFGFNGTAGVWRIKTLEESGGWLERTTVEDMDIAEATTPVAFWTNATLPPLSARHYQSKDKHMEEVQFDIPILPTKEVDPPVLLLHALLHHPPDDDVHPRGHPPGVDRVLHTGHRLLPQHPPLPQVLPLHHPLPPLREHNVRDEVQRDGVGTLPARECVRVGRDEEARPLLGDRPHVAGRRKTQVQPERRHFGPGFGRATGGDRRGKGEETQPDIHEGTGPRFPPLDGFRSEPPFGSGHTFLLLAVPGDFLPAGGARLDRRAGQVKDKEMSKVPLALRRGGAAAAAAAGLE</sequence>
<dbReference type="Gene3D" id="3.90.550.10">
    <property type="entry name" value="Spore Coat Polysaccharide Biosynthesis Protein SpsA, Chain A"/>
    <property type="match status" value="1"/>
</dbReference>
<comment type="subcellular location">
    <subcellularLocation>
        <location evidence="1">Golgi apparatus membrane</location>
        <topology evidence="1">Multi-pass membrane protein</topology>
    </subcellularLocation>
</comment>
<evidence type="ECO:0000256" key="5">
    <source>
        <dbReference type="ARBA" id="ARBA00022989"/>
    </source>
</evidence>
<comment type="function">
    <text evidence="10">Probable mannan synthase which consists of a 4-beta-mannosyltransferase activity on mannan using GDP-mannose. The beta-1,4-mannan product is the backbone for galactomannan synthesis by galactomannan galactosyltransferase. Galactomannan is a noncellulosic polysaccharides of plant cell wall.</text>
</comment>
<dbReference type="PANTHER" id="PTHR32044">
    <property type="entry name" value="GLUCOMANNAN 4-BETA-MANNOSYLTRANSFERASE 9"/>
    <property type="match status" value="1"/>
</dbReference>
<evidence type="ECO:0000256" key="12">
    <source>
        <dbReference type="ARBA" id="ARBA00066505"/>
    </source>
</evidence>
<evidence type="ECO:0000256" key="6">
    <source>
        <dbReference type="ARBA" id="ARBA00023034"/>
    </source>
</evidence>